<dbReference type="GO" id="GO:1904751">
    <property type="term" value="P:positive regulation of protein localization to nucleolus"/>
    <property type="evidence" value="ECO:0007669"/>
    <property type="project" value="Ensembl"/>
</dbReference>
<dbReference type="Ensembl" id="ENSMMUT00000084452.1">
    <property type="protein sequence ID" value="ENSMMUP00000079565.1"/>
    <property type="gene ID" value="ENSMMUG00000010180.4"/>
</dbReference>
<feature type="compositionally biased region" description="Polar residues" evidence="1">
    <location>
        <begin position="285"/>
        <end position="297"/>
    </location>
</feature>
<dbReference type="InParanoid" id="A0A5F8ARN4"/>
<dbReference type="GO" id="GO:0031397">
    <property type="term" value="P:negative regulation of protein ubiquitination"/>
    <property type="evidence" value="ECO:0007669"/>
    <property type="project" value="Ensembl"/>
</dbReference>
<evidence type="ECO:0000256" key="1">
    <source>
        <dbReference type="SAM" id="MobiDB-lite"/>
    </source>
</evidence>
<dbReference type="GO" id="GO:0070198">
    <property type="term" value="P:protein localization to chromosome, telomeric region"/>
    <property type="evidence" value="ECO:0007669"/>
    <property type="project" value="Ensembl"/>
</dbReference>
<dbReference type="GO" id="GO:0044877">
    <property type="term" value="F:protein-containing complex binding"/>
    <property type="evidence" value="ECO:0007669"/>
    <property type="project" value="Ensembl"/>
</dbReference>
<dbReference type="GeneTree" id="ENSGT00450000040279"/>
<feature type="compositionally biased region" description="Basic residues" evidence="1">
    <location>
        <begin position="443"/>
        <end position="452"/>
    </location>
</feature>
<gene>
    <name evidence="3" type="primary">PINX1</name>
</gene>
<dbReference type="Proteomes" id="UP000006718">
    <property type="component" value="Chromosome 8"/>
</dbReference>
<dbReference type="InterPro" id="IPR000467">
    <property type="entry name" value="G_patch_dom"/>
</dbReference>
<reference evidence="3" key="2">
    <citation type="submission" date="2019-01" db="EMBL/GenBank/DDBJ databases">
        <authorList>
            <person name="Graves T."/>
            <person name="Eichler E.E."/>
            <person name="Wilson R.K."/>
        </authorList>
    </citation>
    <scope>NUCLEOTIDE SEQUENCE [LARGE SCALE GENOMIC DNA]</scope>
    <source>
        <strain evidence="3">17573</strain>
    </source>
</reference>
<dbReference type="PANTHER" id="PTHR23149">
    <property type="entry name" value="G PATCH DOMAIN CONTAINING PROTEIN"/>
    <property type="match status" value="1"/>
</dbReference>
<dbReference type="GO" id="GO:0010521">
    <property type="term" value="F:telomerase inhibitor activity"/>
    <property type="evidence" value="ECO:0000318"/>
    <property type="project" value="GO_Central"/>
</dbReference>
<dbReference type="Pfam" id="PF01585">
    <property type="entry name" value="G-patch"/>
    <property type="match status" value="1"/>
</dbReference>
<dbReference type="GO" id="GO:0000781">
    <property type="term" value="C:chromosome, telomeric region"/>
    <property type="evidence" value="ECO:0007669"/>
    <property type="project" value="Ensembl"/>
</dbReference>
<dbReference type="GO" id="GO:0007080">
    <property type="term" value="P:mitotic metaphase chromosome alignment"/>
    <property type="evidence" value="ECO:0007669"/>
    <property type="project" value="Ensembl"/>
</dbReference>
<dbReference type="ExpressionAtlas" id="A0A5F8ARN4">
    <property type="expression patterns" value="baseline"/>
</dbReference>
<accession>A0A5F8ARN4</accession>
<sequence>MWASPQPAASLYPAVDVQGFDCVGLCLSGRCLLCDFPDVPGLGASLLSQAAAGLQGRQEEHELQRGRHPALLAPLHHLIPSDLFCPLCFHLPALFWDLRGGSLVRHGLLDHPWRNRLLHVQVGGDPLQHGGRRKQKWAVDPQNTAWSNDDSKFGQRMLEKMGWSKGKGLGAQEQGATDHIKVQVKNNHLGLGATINNEDNWIAHQDDFNQLLAELNTCHGQETADSSDKKEKKSFSLEEKSKISKNRVHYMKFTKGKDLSSRSKTDLDCIFGKRQSKKTPEGDASPSTPDENETTTTSAFTIQEYFAKRMAALKNKPQVPVPGSDTSKTQVEHKRGKKRNKEATGEDVESYPQPKAKRDMEGKPERAKAQERVAKKSGPAEEQLRGPCWDRSSEASAPDAGDHVQPPEGGDFTLKPKKRRGKKKPQKPVEIAEDATPEETPVKKKKKKKDSK</sequence>
<dbReference type="GO" id="GO:0005730">
    <property type="term" value="C:nucleolus"/>
    <property type="evidence" value="ECO:0000318"/>
    <property type="project" value="GO_Central"/>
</dbReference>
<reference evidence="3" key="3">
    <citation type="submission" date="2025-08" db="UniProtKB">
        <authorList>
            <consortium name="Ensembl"/>
        </authorList>
    </citation>
    <scope>IDENTIFICATION</scope>
    <source>
        <strain evidence="3">17573</strain>
    </source>
</reference>
<keyword evidence="4" id="KW-1185">Reference proteome</keyword>
<proteinExistence type="predicted"/>
<reference evidence="3" key="4">
    <citation type="submission" date="2025-09" db="UniProtKB">
        <authorList>
            <consortium name="Ensembl"/>
        </authorList>
    </citation>
    <scope>IDENTIFICATION</scope>
    <source>
        <strain evidence="3">17573</strain>
    </source>
</reference>
<dbReference type="GO" id="GO:0032211">
    <property type="term" value="P:negative regulation of telomere maintenance via telomerase"/>
    <property type="evidence" value="ECO:0007669"/>
    <property type="project" value="Ensembl"/>
</dbReference>
<dbReference type="GO" id="GO:0005654">
    <property type="term" value="C:nucleoplasm"/>
    <property type="evidence" value="ECO:0007669"/>
    <property type="project" value="Ensembl"/>
</dbReference>
<dbReference type="VEuPathDB" id="HostDB:ENSMMUG00000010180"/>
<dbReference type="AlphaFoldDB" id="A0A5F8ARN4"/>
<dbReference type="STRING" id="9544.ENSMMUP00000079565"/>
<feature type="domain" description="G-patch" evidence="2">
    <location>
        <begin position="150"/>
        <end position="196"/>
    </location>
</feature>
<feature type="compositionally biased region" description="Basic residues" evidence="1">
    <location>
        <begin position="415"/>
        <end position="426"/>
    </location>
</feature>
<reference evidence="4" key="1">
    <citation type="journal article" date="2007" name="Science">
        <title>Evolutionary and biomedical insights from the rhesus macaque genome.</title>
        <authorList>
            <person name="Gibbs R.A."/>
            <person name="Rogers J."/>
            <person name="Katze M.G."/>
            <person name="Bumgarner R."/>
            <person name="Weinstock G.M."/>
            <person name="Mardis E.R."/>
            <person name="Remington K.A."/>
            <person name="Strausberg R.L."/>
            <person name="Venter J.C."/>
            <person name="Wilson R.K."/>
            <person name="Batzer M.A."/>
            <person name="Bustamante C.D."/>
            <person name="Eichler E.E."/>
            <person name="Hahn M.W."/>
            <person name="Hardison R.C."/>
            <person name="Makova K.D."/>
            <person name="Miller W."/>
            <person name="Milosavljevic A."/>
            <person name="Palermo R.E."/>
            <person name="Siepel A."/>
            <person name="Sikela J.M."/>
            <person name="Attaway T."/>
            <person name="Bell S."/>
            <person name="Bernard K.E."/>
            <person name="Buhay C.J."/>
            <person name="Chandrabose M.N."/>
            <person name="Dao M."/>
            <person name="Davis C."/>
            <person name="Delehaunty K.D."/>
            <person name="Ding Y."/>
            <person name="Dinh H.H."/>
            <person name="Dugan-Rocha S."/>
            <person name="Fulton L.A."/>
            <person name="Gabisi R.A."/>
            <person name="Garner T.T."/>
            <person name="Godfrey J."/>
            <person name="Hawes A.C."/>
            <person name="Hernandez J."/>
            <person name="Hines S."/>
            <person name="Holder M."/>
            <person name="Hume J."/>
            <person name="Jhangiani S.N."/>
            <person name="Joshi V."/>
            <person name="Khan Z.M."/>
            <person name="Kirkness E.F."/>
            <person name="Cree A."/>
            <person name="Fowler R.G."/>
            <person name="Lee S."/>
            <person name="Lewis L.R."/>
            <person name="Li Z."/>
            <person name="Liu Y.-S."/>
            <person name="Moore S.M."/>
            <person name="Muzny D."/>
            <person name="Nazareth L.V."/>
            <person name="Ngo D.N."/>
            <person name="Okwuonu G.O."/>
            <person name="Pai G."/>
            <person name="Parker D."/>
            <person name="Paul H.A."/>
            <person name="Pfannkoch C."/>
            <person name="Pohl C.S."/>
            <person name="Rogers Y.-H.C."/>
            <person name="Ruiz S.J."/>
            <person name="Sabo A."/>
            <person name="Santibanez J."/>
            <person name="Schneider B.W."/>
            <person name="Smith S.M."/>
            <person name="Sodergren E."/>
            <person name="Svatek A.F."/>
            <person name="Utterback T.R."/>
            <person name="Vattathil S."/>
            <person name="Warren W."/>
            <person name="White C.S."/>
            <person name="Chinwalla A.T."/>
            <person name="Feng Y."/>
            <person name="Halpern A.L."/>
            <person name="Hillier L.W."/>
            <person name="Huang X."/>
            <person name="Minx P."/>
            <person name="Nelson J.O."/>
            <person name="Pepin K.H."/>
            <person name="Qin X."/>
            <person name="Sutton G.G."/>
            <person name="Venter E."/>
            <person name="Walenz B.P."/>
            <person name="Wallis J.W."/>
            <person name="Worley K.C."/>
            <person name="Yang S.-P."/>
            <person name="Jones S.M."/>
            <person name="Marra M.A."/>
            <person name="Rocchi M."/>
            <person name="Schein J.E."/>
            <person name="Baertsch R."/>
            <person name="Clarke L."/>
            <person name="Csuros M."/>
            <person name="Glasscock J."/>
            <person name="Harris R.A."/>
            <person name="Havlak P."/>
            <person name="Jackson A.R."/>
            <person name="Jiang H."/>
            <person name="Liu Y."/>
            <person name="Messina D.N."/>
            <person name="Shen Y."/>
            <person name="Song H.X.-Z."/>
            <person name="Wylie T."/>
            <person name="Zhang L."/>
            <person name="Birney E."/>
            <person name="Han K."/>
            <person name="Konkel M.K."/>
            <person name="Lee J."/>
            <person name="Smit A.F.A."/>
            <person name="Ullmer B."/>
            <person name="Wang H."/>
            <person name="Xing J."/>
            <person name="Burhans R."/>
            <person name="Cheng Z."/>
            <person name="Karro J.E."/>
            <person name="Ma J."/>
            <person name="Raney B."/>
            <person name="She X."/>
            <person name="Cox M.J."/>
            <person name="Demuth J.P."/>
            <person name="Dumas L.J."/>
            <person name="Han S.-G."/>
            <person name="Hopkins J."/>
            <person name="Karimpour-Fard A."/>
            <person name="Kim Y.H."/>
            <person name="Pollack J.R."/>
            <person name="Vinar T."/>
            <person name="Addo-Quaye C."/>
            <person name="Degenhardt J."/>
            <person name="Denby A."/>
            <person name="Hubisz M.J."/>
            <person name="Indap A."/>
            <person name="Kosiol C."/>
            <person name="Lahn B.T."/>
            <person name="Lawson H.A."/>
            <person name="Marklein A."/>
            <person name="Nielsen R."/>
            <person name="Vallender E.J."/>
            <person name="Clark A.G."/>
            <person name="Ferguson B."/>
            <person name="Hernandez R.D."/>
            <person name="Hirani K."/>
            <person name="Kehrer-Sawatzki H."/>
            <person name="Kolb J."/>
            <person name="Patil S."/>
            <person name="Pu L.-L."/>
            <person name="Ren Y."/>
            <person name="Smith D.G."/>
            <person name="Wheeler D.A."/>
            <person name="Schenck I."/>
            <person name="Ball E.V."/>
            <person name="Chen R."/>
            <person name="Cooper D.N."/>
            <person name="Giardine B."/>
            <person name="Hsu F."/>
            <person name="Kent W.J."/>
            <person name="Lesk A."/>
            <person name="Nelson D.L."/>
            <person name="O'brien W.E."/>
            <person name="Pruefer K."/>
            <person name="Stenson P.D."/>
            <person name="Wallace J.C."/>
            <person name="Ke H."/>
            <person name="Liu X.-M."/>
            <person name="Wang P."/>
            <person name="Xiang A.P."/>
            <person name="Yang F."/>
            <person name="Barber G.P."/>
            <person name="Haussler D."/>
            <person name="Karolchik D."/>
            <person name="Kern A.D."/>
            <person name="Kuhn R.M."/>
            <person name="Smith K.E."/>
            <person name="Zwieg A.S."/>
        </authorList>
    </citation>
    <scope>NUCLEOTIDE SEQUENCE [LARGE SCALE GENOMIC DNA]</scope>
    <source>
        <strain evidence="4">17573</strain>
    </source>
</reference>
<dbReference type="GO" id="GO:1902570">
    <property type="term" value="P:protein localization to nucleolus"/>
    <property type="evidence" value="ECO:0007669"/>
    <property type="project" value="Ensembl"/>
</dbReference>
<dbReference type="GO" id="GO:0007004">
    <property type="term" value="P:telomere maintenance via telomerase"/>
    <property type="evidence" value="ECO:0007669"/>
    <property type="project" value="Ensembl"/>
</dbReference>
<feature type="region of interest" description="Disordered" evidence="1">
    <location>
        <begin position="311"/>
        <end position="452"/>
    </location>
</feature>
<dbReference type="Bgee" id="ENSMMUG00000010180">
    <property type="expression patterns" value="Expressed in fibroblast and 22 other cell types or tissues"/>
</dbReference>
<dbReference type="GO" id="GO:0000776">
    <property type="term" value="C:kinetochore"/>
    <property type="evidence" value="ECO:0007669"/>
    <property type="project" value="Ensembl"/>
</dbReference>
<dbReference type="SMART" id="SM00443">
    <property type="entry name" value="G_patch"/>
    <property type="match status" value="1"/>
</dbReference>
<dbReference type="GO" id="GO:0005819">
    <property type="term" value="C:spindle"/>
    <property type="evidence" value="ECO:0007669"/>
    <property type="project" value="Ensembl"/>
</dbReference>
<feature type="region of interest" description="Disordered" evidence="1">
    <location>
        <begin position="271"/>
        <end position="297"/>
    </location>
</feature>
<dbReference type="PROSITE" id="PS50174">
    <property type="entry name" value="G_PATCH"/>
    <property type="match status" value="1"/>
</dbReference>
<dbReference type="InterPro" id="IPR050656">
    <property type="entry name" value="PINX1"/>
</dbReference>
<protein>
    <submittedName>
        <fullName evidence="3">PIN2 (TERF1) interacting telomerase inhibitor 1</fullName>
    </submittedName>
</protein>
<dbReference type="PANTHER" id="PTHR23149:SF27">
    <property type="entry name" value="PIN2_TERF1-INTERACTING TELOMERASE INHIBITOR 1"/>
    <property type="match status" value="1"/>
</dbReference>
<evidence type="ECO:0000259" key="2">
    <source>
        <dbReference type="PROSITE" id="PS50174"/>
    </source>
</evidence>
<evidence type="ECO:0000313" key="3">
    <source>
        <dbReference type="Ensembl" id="ENSMMUP00000079565.1"/>
    </source>
</evidence>
<organism evidence="3 4">
    <name type="scientific">Macaca mulatta</name>
    <name type="common">Rhesus macaque</name>
    <dbReference type="NCBI Taxonomy" id="9544"/>
    <lineage>
        <taxon>Eukaryota</taxon>
        <taxon>Metazoa</taxon>
        <taxon>Chordata</taxon>
        <taxon>Craniata</taxon>
        <taxon>Vertebrata</taxon>
        <taxon>Euteleostomi</taxon>
        <taxon>Mammalia</taxon>
        <taxon>Eutheria</taxon>
        <taxon>Euarchontoglires</taxon>
        <taxon>Primates</taxon>
        <taxon>Haplorrhini</taxon>
        <taxon>Catarrhini</taxon>
        <taxon>Cercopithecidae</taxon>
        <taxon>Cercopithecinae</taxon>
        <taxon>Macaca</taxon>
    </lineage>
</organism>
<feature type="compositionally biased region" description="Basic and acidic residues" evidence="1">
    <location>
        <begin position="356"/>
        <end position="384"/>
    </location>
</feature>
<evidence type="ECO:0000313" key="4">
    <source>
        <dbReference type="Proteomes" id="UP000006718"/>
    </source>
</evidence>
<dbReference type="GO" id="GO:0010972">
    <property type="term" value="P:negative regulation of G2/M transition of mitotic cell cycle"/>
    <property type="evidence" value="ECO:0007669"/>
    <property type="project" value="Ensembl"/>
</dbReference>
<dbReference type="GO" id="GO:0005739">
    <property type="term" value="C:mitochondrion"/>
    <property type="evidence" value="ECO:0007669"/>
    <property type="project" value="Ensembl"/>
</dbReference>
<dbReference type="GO" id="GO:0031647">
    <property type="term" value="P:regulation of protein stability"/>
    <property type="evidence" value="ECO:0007669"/>
    <property type="project" value="Ensembl"/>
</dbReference>
<name>A0A5F8ARN4_MACMU</name>
<dbReference type="GO" id="GO:0070034">
    <property type="term" value="F:telomerase RNA binding"/>
    <property type="evidence" value="ECO:0007669"/>
    <property type="project" value="Ensembl"/>
</dbReference>
<dbReference type="GO" id="GO:0000228">
    <property type="term" value="C:nuclear chromosome"/>
    <property type="evidence" value="ECO:0007669"/>
    <property type="project" value="Ensembl"/>
</dbReference>
<dbReference type="FunCoup" id="A0A5F8ARN4">
    <property type="interactions" value="2310"/>
</dbReference>